<keyword evidence="5 7" id="KW-1133">Transmembrane helix</keyword>
<feature type="transmembrane region" description="Helical" evidence="7">
    <location>
        <begin position="299"/>
        <end position="328"/>
    </location>
</feature>
<dbReference type="Pfam" id="PF00939">
    <property type="entry name" value="Na_sulph_symp"/>
    <property type="match status" value="2"/>
</dbReference>
<evidence type="ECO:0000256" key="5">
    <source>
        <dbReference type="ARBA" id="ARBA00022989"/>
    </source>
</evidence>
<keyword evidence="4 7" id="KW-0812">Transmembrane</keyword>
<evidence type="ECO:0000256" key="8">
    <source>
        <dbReference type="SAM" id="SignalP"/>
    </source>
</evidence>
<feature type="signal peptide" evidence="8">
    <location>
        <begin position="1"/>
        <end position="26"/>
    </location>
</feature>
<evidence type="ECO:0000256" key="2">
    <source>
        <dbReference type="ARBA" id="ARBA00006772"/>
    </source>
</evidence>
<reference evidence="9 10" key="1">
    <citation type="submission" date="2020-06" db="EMBL/GenBank/DDBJ databases">
        <authorList>
            <person name="Li R."/>
            <person name="Bekaert M."/>
        </authorList>
    </citation>
    <scope>NUCLEOTIDE SEQUENCE [LARGE SCALE GENOMIC DNA]</scope>
    <source>
        <strain evidence="10">wild</strain>
    </source>
</reference>
<dbReference type="InterPro" id="IPR031312">
    <property type="entry name" value="Na/sul_symport_CS"/>
</dbReference>
<dbReference type="InterPro" id="IPR001898">
    <property type="entry name" value="SLC13A/DASS"/>
</dbReference>
<dbReference type="OrthoDB" id="6493944at2759"/>
<evidence type="ECO:0000256" key="1">
    <source>
        <dbReference type="ARBA" id="ARBA00004141"/>
    </source>
</evidence>
<proteinExistence type="inferred from homology"/>
<feature type="transmembrane region" description="Helical" evidence="7">
    <location>
        <begin position="380"/>
        <end position="399"/>
    </location>
</feature>
<feature type="transmembrane region" description="Helical" evidence="7">
    <location>
        <begin position="174"/>
        <end position="199"/>
    </location>
</feature>
<gene>
    <name evidence="9" type="ORF">MCOR_34948</name>
</gene>
<dbReference type="PROSITE" id="PS01271">
    <property type="entry name" value="NA_SULFATE"/>
    <property type="match status" value="1"/>
</dbReference>
<dbReference type="EMBL" id="CACVKT020006320">
    <property type="protein sequence ID" value="CAC5400797.1"/>
    <property type="molecule type" value="Genomic_DNA"/>
</dbReference>
<evidence type="ECO:0000256" key="6">
    <source>
        <dbReference type="ARBA" id="ARBA00023136"/>
    </source>
</evidence>
<keyword evidence="6 7" id="KW-0472">Membrane</keyword>
<organism evidence="9 10">
    <name type="scientific">Mytilus coruscus</name>
    <name type="common">Sea mussel</name>
    <dbReference type="NCBI Taxonomy" id="42192"/>
    <lineage>
        <taxon>Eukaryota</taxon>
        <taxon>Metazoa</taxon>
        <taxon>Spiralia</taxon>
        <taxon>Lophotrochozoa</taxon>
        <taxon>Mollusca</taxon>
        <taxon>Bivalvia</taxon>
        <taxon>Autobranchia</taxon>
        <taxon>Pteriomorphia</taxon>
        <taxon>Mytilida</taxon>
        <taxon>Mytiloidea</taxon>
        <taxon>Mytilidae</taxon>
        <taxon>Mytilinae</taxon>
        <taxon>Mytilus</taxon>
    </lineage>
</organism>
<name>A0A6J8CZH2_MYTCO</name>
<protein>
    <submittedName>
        <fullName evidence="9">SLC13A2_3_5</fullName>
    </submittedName>
</protein>
<dbReference type="PANTHER" id="PTHR10283">
    <property type="entry name" value="SOLUTE CARRIER FAMILY 13 MEMBER"/>
    <property type="match status" value="1"/>
</dbReference>
<evidence type="ECO:0000256" key="7">
    <source>
        <dbReference type="SAM" id="Phobius"/>
    </source>
</evidence>
<keyword evidence="10" id="KW-1185">Reference proteome</keyword>
<feature type="transmembrane region" description="Helical" evidence="7">
    <location>
        <begin position="258"/>
        <end position="279"/>
    </location>
</feature>
<dbReference type="GO" id="GO:0015141">
    <property type="term" value="F:succinate transmembrane transporter activity"/>
    <property type="evidence" value="ECO:0007669"/>
    <property type="project" value="UniProtKB-ARBA"/>
</dbReference>
<evidence type="ECO:0000313" key="9">
    <source>
        <dbReference type="EMBL" id="CAC5400797.1"/>
    </source>
</evidence>
<dbReference type="PANTHER" id="PTHR10283:SF82">
    <property type="entry name" value="SOLUTE CARRIER FAMILY 13 MEMBER 2"/>
    <property type="match status" value="1"/>
</dbReference>
<accession>A0A6J8CZH2</accession>
<keyword evidence="3" id="KW-0813">Transport</keyword>
<keyword evidence="8" id="KW-0732">Signal</keyword>
<sequence>MLPTWLLSMWISNTATTAMMIPIANAILVQLKEEKSPTKRLKQKVIYDNDALHLKDIGINGIIKGNCQPTNTNIGKTDITSNCKGEPEDNMDQPENKEHLEICKMMSICIAHAANCGGLGSLTGSGPNVVFKGQSDIIFEKYGGESPITFSSWFAFGLPISAIMLLLSWTWLQLYFLGSFAQAAVIGHFVLLALLWITIDIGDGDGWHNIFPSKTVTNSTPAILLSCSLFIFPSRLRNFSEKGPIPPLLTWKIVEKKLPWGVVILLGGGFALAFVSQEYGLSKWLGTQLAVFKPLDPWIVNMLLCIIVVAATEVTSNVAMCTLLMPILAELSLQLEVNPLYFMFPAAIGTSFAFMLPVATPPNAVVFAYGYLKVIDMVKVGFIMNILGIVVLVIGTETWGEAVFGFHEQPDIFKHGLNNTDIESLIITTADQNNEITGDKHKVNITSYDLSFNSVYKDYLKQCFPDKLSKPAGAKAKELQYEVLDDSLYEPQANMVAFRVPVNKLVPYVKGFSLFYYEIYGANDQYLVKWYDDPLLWNNKSGRKISICIDVSNREIPLLFKITFHITTGIVQIQGTYKDQFVNKDFPILTDIIQQVIEHNTPTNIQVEGSDEHFTDDQETTAKTLVDTTDQPFIKNDGIQAEKLSNHFTTDKYTAFTLEETTTEIKQLAQGPSVLVLHSLTNELRTKEAKDCVENMSTMVNFTQGEYPDTPIFSDFFANT</sequence>
<evidence type="ECO:0000313" key="10">
    <source>
        <dbReference type="Proteomes" id="UP000507470"/>
    </source>
</evidence>
<comment type="similarity">
    <text evidence="2">Belongs to the SLC13A/DASS transporter (TC 2.A.47) family. NADC subfamily.</text>
</comment>
<dbReference type="Proteomes" id="UP000507470">
    <property type="component" value="Unassembled WGS sequence"/>
</dbReference>
<dbReference type="AlphaFoldDB" id="A0A6J8CZH2"/>
<feature type="transmembrane region" description="Helical" evidence="7">
    <location>
        <begin position="150"/>
        <end position="167"/>
    </location>
</feature>
<evidence type="ECO:0000256" key="4">
    <source>
        <dbReference type="ARBA" id="ARBA00022692"/>
    </source>
</evidence>
<evidence type="ECO:0000256" key="3">
    <source>
        <dbReference type="ARBA" id="ARBA00022448"/>
    </source>
</evidence>
<feature type="transmembrane region" description="Helical" evidence="7">
    <location>
        <begin position="340"/>
        <end position="360"/>
    </location>
</feature>
<feature type="chain" id="PRO_5026723912" evidence="8">
    <location>
        <begin position="27"/>
        <end position="720"/>
    </location>
</feature>
<dbReference type="GO" id="GO:0005886">
    <property type="term" value="C:plasma membrane"/>
    <property type="evidence" value="ECO:0007669"/>
    <property type="project" value="TreeGrafter"/>
</dbReference>
<comment type="subcellular location">
    <subcellularLocation>
        <location evidence="1">Membrane</location>
        <topology evidence="1">Multi-pass membrane protein</topology>
    </subcellularLocation>
</comment>